<accession>A0A3A8Q9N9</accession>
<protein>
    <submittedName>
        <fullName evidence="1">Carboxypeptidase regulatory-like domain-containing protein</fullName>
    </submittedName>
</protein>
<sequence>MRAVVRGDLMDASVSRPITFQASEHRDVSLRMEAGHERSGIVVDGAGQPLADVAITAELPEDAPSGWTTADDEGPSGLRTGADGRFTLRGLVPSRRYILWASLRGYTFRPGRSQGGEPGTEQGGLEVVASEAPLQLVLERDGRLRGRVVGPGGQAVSAFEVTGLQGLERPAESPDGTFDLPFSASGPATLTVTAKGFMPLMRAVTLVEGVDLDLGVLTLDPGWTLRLDVRDAETGEALSGLEYFRAGITRPGDSDLARALARPRDVSVRDGVYTLSQLPPPPFTLSLQSRSTRPFEQQVTARVDTLTVALDRGATVRLTVQDRSGKPQPAHISLMEAGSALMTRYVGPAPSGTLILRGVEPGEYMLRASRPPDAEEETRFTPRKIQIPARGEVTFTVEPGPPEVLK</sequence>
<keyword evidence="2" id="KW-1185">Reference proteome</keyword>
<dbReference type="Gene3D" id="2.60.40.1120">
    <property type="entry name" value="Carboxypeptidase-like, regulatory domain"/>
    <property type="match status" value="1"/>
</dbReference>
<dbReference type="RefSeq" id="WP_121770785.1">
    <property type="nucleotide sequence ID" value="NZ_RAWM01000072.1"/>
</dbReference>
<dbReference type="OrthoDB" id="5499103at2"/>
<organism evidence="1 2">
    <name type="scientific">Corallococcus interemptor</name>
    <dbReference type="NCBI Taxonomy" id="2316720"/>
    <lineage>
        <taxon>Bacteria</taxon>
        <taxon>Pseudomonadati</taxon>
        <taxon>Myxococcota</taxon>
        <taxon>Myxococcia</taxon>
        <taxon>Myxococcales</taxon>
        <taxon>Cystobacterineae</taxon>
        <taxon>Myxococcaceae</taxon>
        <taxon>Corallococcus</taxon>
    </lineage>
</organism>
<dbReference type="Proteomes" id="UP000282656">
    <property type="component" value="Unassembled WGS sequence"/>
</dbReference>
<keyword evidence="1" id="KW-0378">Hydrolase</keyword>
<dbReference type="GO" id="GO:0004180">
    <property type="term" value="F:carboxypeptidase activity"/>
    <property type="evidence" value="ECO:0007669"/>
    <property type="project" value="UniProtKB-KW"/>
</dbReference>
<dbReference type="SUPFAM" id="SSF49464">
    <property type="entry name" value="Carboxypeptidase regulatory domain-like"/>
    <property type="match status" value="1"/>
</dbReference>
<comment type="caution">
    <text evidence="1">The sequence shown here is derived from an EMBL/GenBank/DDBJ whole genome shotgun (WGS) entry which is preliminary data.</text>
</comment>
<dbReference type="SUPFAM" id="SSF49452">
    <property type="entry name" value="Starch-binding domain-like"/>
    <property type="match status" value="1"/>
</dbReference>
<dbReference type="AlphaFoldDB" id="A0A3A8Q9N9"/>
<evidence type="ECO:0000313" key="2">
    <source>
        <dbReference type="Proteomes" id="UP000282656"/>
    </source>
</evidence>
<reference evidence="2" key="1">
    <citation type="submission" date="2018-09" db="EMBL/GenBank/DDBJ databases">
        <authorList>
            <person name="Livingstone P.G."/>
            <person name="Whitworth D.E."/>
        </authorList>
    </citation>
    <scope>NUCLEOTIDE SEQUENCE [LARGE SCALE GENOMIC DNA]</scope>
    <source>
        <strain evidence="2">AB047A</strain>
    </source>
</reference>
<proteinExistence type="predicted"/>
<gene>
    <name evidence="1" type="ORF">D7X96_23810</name>
</gene>
<keyword evidence="1" id="KW-0121">Carboxypeptidase</keyword>
<dbReference type="GO" id="GO:0030246">
    <property type="term" value="F:carbohydrate binding"/>
    <property type="evidence" value="ECO:0007669"/>
    <property type="project" value="InterPro"/>
</dbReference>
<dbReference type="InterPro" id="IPR008969">
    <property type="entry name" value="CarboxyPept-like_regulatory"/>
</dbReference>
<keyword evidence="1" id="KW-0645">Protease</keyword>
<evidence type="ECO:0000313" key="1">
    <source>
        <dbReference type="EMBL" id="RKH65389.1"/>
    </source>
</evidence>
<dbReference type="EMBL" id="RAWM01000072">
    <property type="protein sequence ID" value="RKH65389.1"/>
    <property type="molecule type" value="Genomic_DNA"/>
</dbReference>
<name>A0A3A8Q9N9_9BACT</name>
<dbReference type="InterPro" id="IPR013784">
    <property type="entry name" value="Carb-bd-like_fold"/>
</dbReference>